<evidence type="ECO:0000313" key="2">
    <source>
        <dbReference type="Proteomes" id="UP000321363"/>
    </source>
</evidence>
<protein>
    <submittedName>
        <fullName evidence="1">DUF3231 family protein</fullName>
    </submittedName>
</protein>
<dbReference type="InterPro" id="IPR021617">
    <property type="entry name" value="DUF3231"/>
</dbReference>
<gene>
    <name evidence="1" type="ORF">FS935_15485</name>
</gene>
<accession>A0A5C6VYQ4</accession>
<dbReference type="InterPro" id="IPR012347">
    <property type="entry name" value="Ferritin-like"/>
</dbReference>
<name>A0A5C6VYQ4_9BACI</name>
<dbReference type="OrthoDB" id="1675670at2"/>
<organism evidence="1 2">
    <name type="scientific">Metabacillus litoralis</name>
    <dbReference type="NCBI Taxonomy" id="152268"/>
    <lineage>
        <taxon>Bacteria</taxon>
        <taxon>Bacillati</taxon>
        <taxon>Bacillota</taxon>
        <taxon>Bacilli</taxon>
        <taxon>Bacillales</taxon>
        <taxon>Bacillaceae</taxon>
        <taxon>Metabacillus</taxon>
    </lineage>
</organism>
<reference evidence="1 2" key="1">
    <citation type="journal article" date="2005" name="Int. J. Syst. Evol. Microbiol.">
        <title>Bacillus litoralis sp. nov., isolated from a tidal flat of the Yellow Sea in Korea.</title>
        <authorList>
            <person name="Yoon J.H."/>
            <person name="Oh T.K."/>
        </authorList>
    </citation>
    <scope>NUCLEOTIDE SEQUENCE [LARGE SCALE GENOMIC DNA]</scope>
    <source>
        <strain evidence="1 2">SW-211</strain>
    </source>
</reference>
<dbReference type="Gene3D" id="1.20.1260.10">
    <property type="match status" value="2"/>
</dbReference>
<keyword evidence="2" id="KW-1185">Reference proteome</keyword>
<proteinExistence type="predicted"/>
<dbReference type="EMBL" id="VOQF01000008">
    <property type="protein sequence ID" value="TXC89765.1"/>
    <property type="molecule type" value="Genomic_DNA"/>
</dbReference>
<evidence type="ECO:0000313" key="1">
    <source>
        <dbReference type="EMBL" id="TXC89765.1"/>
    </source>
</evidence>
<comment type="caution">
    <text evidence="1">The sequence shown here is derived from an EMBL/GenBank/DDBJ whole genome shotgun (WGS) entry which is preliminary data.</text>
</comment>
<dbReference type="Proteomes" id="UP000321363">
    <property type="component" value="Unassembled WGS sequence"/>
</dbReference>
<dbReference type="RefSeq" id="WP_146949563.1">
    <property type="nucleotide sequence ID" value="NZ_VOQF01000008.1"/>
</dbReference>
<dbReference type="Pfam" id="PF11553">
    <property type="entry name" value="DUF3231"/>
    <property type="match status" value="2"/>
</dbReference>
<sequence>MESNTTSYRDKEVMEKVSEHQQNQKLISSELGDLFANYLGDSLSCCIFEHHLEVVKDDEIKEYLEFALKTAKKHLNKMEEIYEKENIAIPVGFGDQDVRRGSPRLFSDIFMIFYVVEMSRAALVTYGGALSSSYRQDIVDYFKMCLDDTVIIFEKGLHLMLLKGTNMVPPTIPYPKKVNFIERESFISMIAGKFRPLTALEIKHLQININTNILGKSLMLGFSQVASSEKLRKYFQQGAKVADTQIKQLGKYLISDNLPVPTSMDAHISDSTTAPFSDKLMLYHASLANTIGISNYGLAVSKMMRHDLHAIMGILIADIGKYANEGMNLIIGNGWLEEPPRAADRKKLSKEATNINSGE</sequence>
<dbReference type="AlphaFoldDB" id="A0A5C6VYQ4"/>